<dbReference type="Proteomes" id="UP000242715">
    <property type="component" value="Unassembled WGS sequence"/>
</dbReference>
<evidence type="ECO:0000313" key="3">
    <source>
        <dbReference type="EMBL" id="GAU46538.1"/>
    </source>
</evidence>
<feature type="region of interest" description="Disordered" evidence="2">
    <location>
        <begin position="418"/>
        <end position="440"/>
    </location>
</feature>
<keyword evidence="1" id="KW-0175">Coiled coil</keyword>
<feature type="region of interest" description="Disordered" evidence="2">
    <location>
        <begin position="96"/>
        <end position="232"/>
    </location>
</feature>
<feature type="coiled-coil region" evidence="1">
    <location>
        <begin position="374"/>
        <end position="408"/>
    </location>
</feature>
<sequence length="440" mass="49718">MHSNSVPCNNNQQEMEFDDDDDLNDQNSVQNEEVSPNVEATEFYDTLNATQQPRQSANRNTSNMSAAAITMLNLKSKHNMSRDCFDDLMKFMRESSHAKNEIPSNSRVTTRTLEPTKMSRKKKYAQTHAPLIIPPDTVQATKPPPPPPPRKKPQTKFNRLQPTKPLTRLQLRSQSQLSQPQLPLQPQPSESRPQTQIRLQPQPTRPPPRSQLQPQHTLPPSLSQPQPIPNTSQTIPTEVLQLQESPVVNGTPSSSSHFSEESNVNKFPILPEGDGFDQHKLVVKAIALIICTNLEEGKPSWKQLSKKQRDSWFDIFKDKFEQRKLELSSKLVSVRMEVIWVDSVGKKKGRIFGLGSVSKTLATPVQLSSNSEDVSTLRSQIHALNETLQKQEQEKLEMKQELSETRKQVVALMQHLGFSGSSHPHLSPQHSNDIDGDHME</sequence>
<proteinExistence type="predicted"/>
<organism evidence="3 4">
    <name type="scientific">Trifolium subterraneum</name>
    <name type="common">Subterranean clover</name>
    <dbReference type="NCBI Taxonomy" id="3900"/>
    <lineage>
        <taxon>Eukaryota</taxon>
        <taxon>Viridiplantae</taxon>
        <taxon>Streptophyta</taxon>
        <taxon>Embryophyta</taxon>
        <taxon>Tracheophyta</taxon>
        <taxon>Spermatophyta</taxon>
        <taxon>Magnoliopsida</taxon>
        <taxon>eudicotyledons</taxon>
        <taxon>Gunneridae</taxon>
        <taxon>Pentapetalae</taxon>
        <taxon>rosids</taxon>
        <taxon>fabids</taxon>
        <taxon>Fabales</taxon>
        <taxon>Fabaceae</taxon>
        <taxon>Papilionoideae</taxon>
        <taxon>50 kb inversion clade</taxon>
        <taxon>NPAAA clade</taxon>
        <taxon>Hologalegina</taxon>
        <taxon>IRL clade</taxon>
        <taxon>Trifolieae</taxon>
        <taxon>Trifolium</taxon>
    </lineage>
</organism>
<protein>
    <submittedName>
        <fullName evidence="3">Uncharacterized protein</fullName>
    </submittedName>
</protein>
<evidence type="ECO:0000256" key="2">
    <source>
        <dbReference type="SAM" id="MobiDB-lite"/>
    </source>
</evidence>
<feature type="compositionally biased region" description="Polar residues" evidence="2">
    <location>
        <begin position="419"/>
        <end position="431"/>
    </location>
</feature>
<feature type="compositionally biased region" description="Low complexity" evidence="2">
    <location>
        <begin position="168"/>
        <end position="202"/>
    </location>
</feature>
<feature type="compositionally biased region" description="Low complexity" evidence="2">
    <location>
        <begin position="210"/>
        <end position="225"/>
    </location>
</feature>
<gene>
    <name evidence="3" type="ORF">TSUD_350730</name>
</gene>
<feature type="compositionally biased region" description="Polar residues" evidence="2">
    <location>
        <begin position="102"/>
        <end position="113"/>
    </location>
</feature>
<evidence type="ECO:0000313" key="4">
    <source>
        <dbReference type="Proteomes" id="UP000242715"/>
    </source>
</evidence>
<feature type="region of interest" description="Disordered" evidence="2">
    <location>
        <begin position="1"/>
        <end position="39"/>
    </location>
</feature>
<evidence type="ECO:0000256" key="1">
    <source>
        <dbReference type="SAM" id="Coils"/>
    </source>
</evidence>
<dbReference type="EMBL" id="DF974223">
    <property type="protein sequence ID" value="GAU46538.1"/>
    <property type="molecule type" value="Genomic_DNA"/>
</dbReference>
<accession>A0A2Z6NQF3</accession>
<name>A0A2Z6NQF3_TRISU</name>
<dbReference type="AlphaFoldDB" id="A0A2Z6NQF3"/>
<feature type="compositionally biased region" description="Acidic residues" evidence="2">
    <location>
        <begin position="15"/>
        <end position="24"/>
    </location>
</feature>
<keyword evidence="4" id="KW-1185">Reference proteome</keyword>
<reference evidence="4" key="1">
    <citation type="journal article" date="2017" name="Front. Plant Sci.">
        <title>Climate Clever Clovers: New Paradigm to Reduce the Environmental Footprint of Ruminants by Breeding Low Methanogenic Forages Utilizing Haplotype Variation.</title>
        <authorList>
            <person name="Kaur P."/>
            <person name="Appels R."/>
            <person name="Bayer P.E."/>
            <person name="Keeble-Gagnere G."/>
            <person name="Wang J."/>
            <person name="Hirakawa H."/>
            <person name="Shirasawa K."/>
            <person name="Vercoe P."/>
            <person name="Stefanova K."/>
            <person name="Durmic Z."/>
            <person name="Nichols P."/>
            <person name="Revell C."/>
            <person name="Isobe S.N."/>
            <person name="Edwards D."/>
            <person name="Erskine W."/>
        </authorList>
    </citation>
    <scope>NUCLEOTIDE SEQUENCE [LARGE SCALE GENOMIC DNA]</scope>
    <source>
        <strain evidence="4">cv. Daliak</strain>
    </source>
</reference>
<dbReference type="OrthoDB" id="1420514at2759"/>